<dbReference type="Gene3D" id="3.30.40.10">
    <property type="entry name" value="Zinc/RING finger domain, C3HC4 (zinc finger)"/>
    <property type="match status" value="1"/>
</dbReference>
<proteinExistence type="predicted"/>
<organism evidence="4 5">
    <name type="scientific">Fadolivirus FV1/VV64</name>
    <dbReference type="NCBI Taxonomy" id="3070911"/>
    <lineage>
        <taxon>Viruses</taxon>
        <taxon>Varidnaviria</taxon>
        <taxon>Bamfordvirae</taxon>
        <taxon>Nucleocytoviricota</taxon>
        <taxon>Megaviricetes</taxon>
        <taxon>Imitervirales</taxon>
        <taxon>Mimiviridae</taxon>
        <taxon>Klosneuvirinae</taxon>
        <taxon>Fadolivirus</taxon>
        <taxon>Fadolivirus algeromassiliense</taxon>
    </lineage>
</organism>
<feature type="domain" description="U-box" evidence="3">
    <location>
        <begin position="5"/>
        <end position="77"/>
    </location>
</feature>
<dbReference type="GO" id="GO:0016567">
    <property type="term" value="P:protein ubiquitination"/>
    <property type="evidence" value="ECO:0007669"/>
    <property type="project" value="InterPro"/>
</dbReference>
<dbReference type="SUPFAM" id="SSF48403">
    <property type="entry name" value="Ankyrin repeat"/>
    <property type="match status" value="1"/>
</dbReference>
<dbReference type="SMART" id="SM00504">
    <property type="entry name" value="Ubox"/>
    <property type="match status" value="1"/>
</dbReference>
<dbReference type="InterPro" id="IPR013083">
    <property type="entry name" value="Znf_RING/FYVE/PHD"/>
</dbReference>
<evidence type="ECO:0000313" key="5">
    <source>
        <dbReference type="Proteomes" id="UP001162001"/>
    </source>
</evidence>
<dbReference type="InterPro" id="IPR002110">
    <property type="entry name" value="Ankyrin_rpt"/>
</dbReference>
<name>A0A7D3QXD9_9VIRU</name>
<keyword evidence="5" id="KW-1185">Reference proteome</keyword>
<sequence>MQKDNLLKYLTCPITQLIFCDPVMAEDGHLYEFMAIKNHITRNNTSPVTNEKMGNMLIRAVKVKAMIDDFLVDNPEYKSNQFLFRKPFYLFTKEFIDNLREKKYEQLKEYTNVILNTEIGKESLFELVCKNCPDDVVKYIIDNSIDYDVYDKRKLKPIHSVCKYGSKDVLMYIAKKGVDLNSEDMNGETPLSYLLLYRTKEDYNAMIPEFLELGVDVNKSNKNGYTVAHLTINNGDLPMLQLLVTYGLTIGTVSQKLGGLNVLQYAFRESKGTDVIKYIIDLNQNLDVDVDPKTSCEQLIYLNQNLDKKQRQQLVLYYLTKILNKPVVEDNFIDSVMEKH</sequence>
<dbReference type="PANTHER" id="PTHR24180:SF45">
    <property type="entry name" value="POLY [ADP-RIBOSE] POLYMERASE TANKYRASE"/>
    <property type="match status" value="1"/>
</dbReference>
<dbReference type="CDD" id="cd16655">
    <property type="entry name" value="RING-Ubox_WDSUB1-like"/>
    <property type="match status" value="1"/>
</dbReference>
<dbReference type="PROSITE" id="PS51698">
    <property type="entry name" value="U_BOX"/>
    <property type="match status" value="1"/>
</dbReference>
<dbReference type="Pfam" id="PF12796">
    <property type="entry name" value="Ank_2"/>
    <property type="match status" value="2"/>
</dbReference>
<protein>
    <submittedName>
        <fullName evidence="4">Ankyrin repeat protein</fullName>
    </submittedName>
</protein>
<dbReference type="Proteomes" id="UP001162001">
    <property type="component" value="Segment"/>
</dbReference>
<dbReference type="SUPFAM" id="SSF57850">
    <property type="entry name" value="RING/U-box"/>
    <property type="match status" value="1"/>
</dbReference>
<accession>A0A7D3QXD9</accession>
<keyword evidence="1" id="KW-0677">Repeat</keyword>
<dbReference type="InterPro" id="IPR003613">
    <property type="entry name" value="Ubox_domain"/>
</dbReference>
<keyword evidence="2" id="KW-0040">ANK repeat</keyword>
<dbReference type="GO" id="GO:0004842">
    <property type="term" value="F:ubiquitin-protein transferase activity"/>
    <property type="evidence" value="ECO:0007669"/>
    <property type="project" value="InterPro"/>
</dbReference>
<evidence type="ECO:0000256" key="1">
    <source>
        <dbReference type="ARBA" id="ARBA00022737"/>
    </source>
</evidence>
<evidence type="ECO:0000313" key="4">
    <source>
        <dbReference type="EMBL" id="QKF94400.1"/>
    </source>
</evidence>
<reference evidence="4 5" key="1">
    <citation type="submission" date="2020-04" db="EMBL/GenBank/DDBJ databases">
        <title>Advantages and limits of metagenomic assembly and binning of a giant virus.</title>
        <authorList>
            <person name="Schulz F."/>
            <person name="Andreani J."/>
            <person name="Francis R."/>
            <person name="Boudjemaa H."/>
            <person name="Bou Khalil J.Y."/>
            <person name="Lee J."/>
            <person name="La Scola B."/>
            <person name="Woyke T."/>
        </authorList>
    </citation>
    <scope>NUCLEOTIDE SEQUENCE [LARGE SCALE GENOMIC DNA]</scope>
    <source>
        <strain evidence="4 5">FV1/VV64</strain>
    </source>
</reference>
<dbReference type="InterPro" id="IPR036770">
    <property type="entry name" value="Ankyrin_rpt-contain_sf"/>
</dbReference>
<dbReference type="InterPro" id="IPR051637">
    <property type="entry name" value="Ank_repeat_dom-contain_49"/>
</dbReference>
<gene>
    <name evidence="4" type="ORF">Fadolivirus_1_942</name>
</gene>
<dbReference type="Gene3D" id="1.25.40.20">
    <property type="entry name" value="Ankyrin repeat-containing domain"/>
    <property type="match status" value="1"/>
</dbReference>
<evidence type="ECO:0000256" key="2">
    <source>
        <dbReference type="ARBA" id="ARBA00023043"/>
    </source>
</evidence>
<evidence type="ECO:0000259" key="3">
    <source>
        <dbReference type="PROSITE" id="PS51698"/>
    </source>
</evidence>
<dbReference type="SMART" id="SM00248">
    <property type="entry name" value="ANK"/>
    <property type="match status" value="5"/>
</dbReference>
<dbReference type="PROSITE" id="PS50088">
    <property type="entry name" value="ANK_REPEAT"/>
    <property type="match status" value="1"/>
</dbReference>
<dbReference type="EMBL" id="MT418680">
    <property type="protein sequence ID" value="QKF94400.1"/>
    <property type="molecule type" value="Genomic_DNA"/>
</dbReference>
<dbReference type="Pfam" id="PF04564">
    <property type="entry name" value="U-box"/>
    <property type="match status" value="1"/>
</dbReference>
<dbReference type="PANTHER" id="PTHR24180">
    <property type="entry name" value="CYCLIN-DEPENDENT KINASE INHIBITOR 2C-RELATED"/>
    <property type="match status" value="1"/>
</dbReference>